<name>A0A918MGJ3_9ACTN</name>
<dbReference type="AlphaFoldDB" id="A0A918MGJ3"/>
<dbReference type="EMBL" id="BMTD01000035">
    <property type="protein sequence ID" value="GGV29264.1"/>
    <property type="molecule type" value="Genomic_DNA"/>
</dbReference>
<reference evidence="1" key="2">
    <citation type="submission" date="2020-09" db="EMBL/GenBank/DDBJ databases">
        <authorList>
            <person name="Sun Q."/>
            <person name="Ohkuma M."/>
        </authorList>
    </citation>
    <scope>NUCLEOTIDE SEQUENCE</scope>
    <source>
        <strain evidence="1">JCM 4369</strain>
    </source>
</reference>
<evidence type="ECO:0000313" key="2">
    <source>
        <dbReference type="Proteomes" id="UP000618795"/>
    </source>
</evidence>
<reference evidence="1" key="1">
    <citation type="journal article" date="2014" name="Int. J. Syst. Evol. Microbiol.">
        <title>Complete genome sequence of Corynebacterium casei LMG S-19264T (=DSM 44701T), isolated from a smear-ripened cheese.</title>
        <authorList>
            <consortium name="US DOE Joint Genome Institute (JGI-PGF)"/>
            <person name="Walter F."/>
            <person name="Albersmeier A."/>
            <person name="Kalinowski J."/>
            <person name="Ruckert C."/>
        </authorList>
    </citation>
    <scope>NUCLEOTIDE SEQUENCE</scope>
    <source>
        <strain evidence="1">JCM 4369</strain>
    </source>
</reference>
<comment type="caution">
    <text evidence="1">The sequence shown here is derived from an EMBL/GenBank/DDBJ whole genome shotgun (WGS) entry which is preliminary data.</text>
</comment>
<evidence type="ECO:0000313" key="1">
    <source>
        <dbReference type="EMBL" id="GGV29264.1"/>
    </source>
</evidence>
<proteinExistence type="predicted"/>
<dbReference type="Proteomes" id="UP000618795">
    <property type="component" value="Unassembled WGS sequence"/>
</dbReference>
<organism evidence="1 2">
    <name type="scientific">Streptomyces filipinensis</name>
    <dbReference type="NCBI Taxonomy" id="66887"/>
    <lineage>
        <taxon>Bacteria</taxon>
        <taxon>Bacillati</taxon>
        <taxon>Actinomycetota</taxon>
        <taxon>Actinomycetes</taxon>
        <taxon>Kitasatosporales</taxon>
        <taxon>Streptomycetaceae</taxon>
        <taxon>Streptomyces</taxon>
    </lineage>
</organism>
<sequence length="160" mass="16642">MIAGGSFGVSADMEVTVGTALRIDVDGAVVVLPWADDVAARMAQVRDVVGGPADRAIYHRQAHFHVPGNGAAEGLPMNLAAWVLASQWRGMEISYGFYGPTLVTGPDRSPLSEGMAAEVRAVCAAVAEVRLEWVTRPPAGEAAARAEVLAAARHAVAALI</sequence>
<keyword evidence="2" id="KW-1185">Reference proteome</keyword>
<protein>
    <submittedName>
        <fullName evidence="1">Uncharacterized protein</fullName>
    </submittedName>
</protein>
<accession>A0A918MGJ3</accession>
<gene>
    <name evidence="1" type="ORF">GCM10010260_82270</name>
</gene>